<accession>A0A8K0UL45</accession>
<gene>
    <name evidence="2" type="ORF">BXZ70DRAFT_908672</name>
</gene>
<dbReference type="AlphaFoldDB" id="A0A8K0UL45"/>
<dbReference type="EMBL" id="JAEVFJ010000024">
    <property type="protein sequence ID" value="KAH8094876.1"/>
    <property type="molecule type" value="Genomic_DNA"/>
</dbReference>
<evidence type="ECO:0000256" key="1">
    <source>
        <dbReference type="SAM" id="MobiDB-lite"/>
    </source>
</evidence>
<name>A0A8K0UL45_9AGAR</name>
<sequence length="300" mass="33602">MTMGCKTENSDDASAHRSWSSGASDRSVTEVLTAHEMHQTLDKRGTSVRGDGTETMQMVAFQISLILHFHIFNSSRHGGGGKSKQVSNPYPNQTTIVPTNSADLIRFSYCIADLPPQSYRMVFQTKLWFPPIAYDYQNSVRHLSLTYLPSSWRVSDAASNHHPIQRIISTSHQMAKQAFSSYKKRRPHPSCLINLAKAQAANNLARLKALDPPSEVPPITPLNDQSSEGTTPAKPTKKKSLQFYGNKRRSVAQKEAWKKVQAARQAQQQQQSLARARVVDDEARISEVCVNNRFHGQMKI</sequence>
<feature type="compositionally biased region" description="Basic residues" evidence="1">
    <location>
        <begin position="235"/>
        <end position="247"/>
    </location>
</feature>
<evidence type="ECO:0000313" key="3">
    <source>
        <dbReference type="Proteomes" id="UP000813824"/>
    </source>
</evidence>
<feature type="region of interest" description="Disordered" evidence="1">
    <location>
        <begin position="210"/>
        <end position="247"/>
    </location>
</feature>
<feature type="region of interest" description="Disordered" evidence="1">
    <location>
        <begin position="1"/>
        <end position="25"/>
    </location>
</feature>
<comment type="caution">
    <text evidence="2">The sequence shown here is derived from an EMBL/GenBank/DDBJ whole genome shotgun (WGS) entry which is preliminary data.</text>
</comment>
<evidence type="ECO:0000313" key="2">
    <source>
        <dbReference type="EMBL" id="KAH8094876.1"/>
    </source>
</evidence>
<proteinExistence type="predicted"/>
<keyword evidence="3" id="KW-1185">Reference proteome</keyword>
<protein>
    <submittedName>
        <fullName evidence="2">Uncharacterized protein</fullName>
    </submittedName>
</protein>
<reference evidence="2" key="1">
    <citation type="journal article" date="2021" name="New Phytol.">
        <title>Evolutionary innovations through gain and loss of genes in the ectomycorrhizal Boletales.</title>
        <authorList>
            <person name="Wu G."/>
            <person name="Miyauchi S."/>
            <person name="Morin E."/>
            <person name="Kuo A."/>
            <person name="Drula E."/>
            <person name="Varga T."/>
            <person name="Kohler A."/>
            <person name="Feng B."/>
            <person name="Cao Y."/>
            <person name="Lipzen A."/>
            <person name="Daum C."/>
            <person name="Hundley H."/>
            <person name="Pangilinan J."/>
            <person name="Johnson J."/>
            <person name="Barry K."/>
            <person name="LaButti K."/>
            <person name="Ng V."/>
            <person name="Ahrendt S."/>
            <person name="Min B."/>
            <person name="Choi I.G."/>
            <person name="Park H."/>
            <person name="Plett J.M."/>
            <person name="Magnuson J."/>
            <person name="Spatafora J.W."/>
            <person name="Nagy L.G."/>
            <person name="Henrissat B."/>
            <person name="Grigoriev I.V."/>
            <person name="Yang Z.L."/>
            <person name="Xu J."/>
            <person name="Martin F.M."/>
        </authorList>
    </citation>
    <scope>NUCLEOTIDE SEQUENCE</scope>
    <source>
        <strain evidence="2">KKN 215</strain>
    </source>
</reference>
<organism evidence="2 3">
    <name type="scientific">Cristinia sonorae</name>
    <dbReference type="NCBI Taxonomy" id="1940300"/>
    <lineage>
        <taxon>Eukaryota</taxon>
        <taxon>Fungi</taxon>
        <taxon>Dikarya</taxon>
        <taxon>Basidiomycota</taxon>
        <taxon>Agaricomycotina</taxon>
        <taxon>Agaricomycetes</taxon>
        <taxon>Agaricomycetidae</taxon>
        <taxon>Agaricales</taxon>
        <taxon>Pleurotineae</taxon>
        <taxon>Stephanosporaceae</taxon>
        <taxon>Cristinia</taxon>
    </lineage>
</organism>
<dbReference type="Proteomes" id="UP000813824">
    <property type="component" value="Unassembled WGS sequence"/>
</dbReference>